<accession>A0A951PHA8</accession>
<proteinExistence type="predicted"/>
<organism evidence="1 2">
    <name type="scientific">Symplocastrum torsivum CPER-KK1</name>
    <dbReference type="NCBI Taxonomy" id="450513"/>
    <lineage>
        <taxon>Bacteria</taxon>
        <taxon>Bacillati</taxon>
        <taxon>Cyanobacteriota</taxon>
        <taxon>Cyanophyceae</taxon>
        <taxon>Oscillatoriophycideae</taxon>
        <taxon>Oscillatoriales</taxon>
        <taxon>Microcoleaceae</taxon>
        <taxon>Symplocastrum</taxon>
    </lineage>
</organism>
<evidence type="ECO:0000313" key="1">
    <source>
        <dbReference type="EMBL" id="MBW4543835.1"/>
    </source>
</evidence>
<comment type="caution">
    <text evidence="1">The sequence shown here is derived from an EMBL/GenBank/DDBJ whole genome shotgun (WGS) entry which is preliminary data.</text>
</comment>
<dbReference type="Proteomes" id="UP000753908">
    <property type="component" value="Unassembled WGS sequence"/>
</dbReference>
<reference evidence="1" key="1">
    <citation type="submission" date="2021-05" db="EMBL/GenBank/DDBJ databases">
        <authorList>
            <person name="Pietrasiak N."/>
            <person name="Ward R."/>
            <person name="Stajich J.E."/>
            <person name="Kurbessoian T."/>
        </authorList>
    </citation>
    <scope>NUCLEOTIDE SEQUENCE</scope>
    <source>
        <strain evidence="1">CPER-KK1</strain>
    </source>
</reference>
<dbReference type="AlphaFoldDB" id="A0A951PHA8"/>
<dbReference type="EMBL" id="JAHHIF010000005">
    <property type="protein sequence ID" value="MBW4543835.1"/>
    <property type="molecule type" value="Genomic_DNA"/>
</dbReference>
<name>A0A951PHA8_9CYAN</name>
<protein>
    <submittedName>
        <fullName evidence="1">Uncharacterized protein</fullName>
    </submittedName>
</protein>
<sequence length="58" mass="6603">MRFKDNTRVESFEEQLVAWQHLYASLHGRNPVQRLSTTALMNGVSEGSVNQMPLNSIN</sequence>
<evidence type="ECO:0000313" key="2">
    <source>
        <dbReference type="Proteomes" id="UP000753908"/>
    </source>
</evidence>
<reference evidence="1" key="2">
    <citation type="journal article" date="2022" name="Microbiol. Resour. Announc.">
        <title>Metagenome Sequencing to Explore Phylogenomics of Terrestrial Cyanobacteria.</title>
        <authorList>
            <person name="Ward R.D."/>
            <person name="Stajich J.E."/>
            <person name="Johansen J.R."/>
            <person name="Huntemann M."/>
            <person name="Clum A."/>
            <person name="Foster B."/>
            <person name="Foster B."/>
            <person name="Roux S."/>
            <person name="Palaniappan K."/>
            <person name="Varghese N."/>
            <person name="Mukherjee S."/>
            <person name="Reddy T.B.K."/>
            <person name="Daum C."/>
            <person name="Copeland A."/>
            <person name="Chen I.A."/>
            <person name="Ivanova N.N."/>
            <person name="Kyrpides N.C."/>
            <person name="Shapiro N."/>
            <person name="Eloe-Fadrosh E.A."/>
            <person name="Pietrasiak N."/>
        </authorList>
    </citation>
    <scope>NUCLEOTIDE SEQUENCE</scope>
    <source>
        <strain evidence="1">CPER-KK1</strain>
    </source>
</reference>
<gene>
    <name evidence="1" type="ORF">KME25_05225</name>
</gene>